<dbReference type="EMBL" id="LN856952">
    <property type="protein sequence ID" value="CDP95734.1"/>
    <property type="molecule type" value="Genomic_DNA"/>
</dbReference>
<accession>A0A1I9G295</accession>
<reference evidence="1" key="2">
    <citation type="submission" date="2012-12" db="EMBL/GenBank/DDBJ databases">
        <authorList>
            <consortium name="WormBase Consortium"/>
            <person name="Ghedin E."/>
            <person name="Paulini M."/>
        </authorList>
    </citation>
    <scope>NUCLEOTIDE SEQUENCE</scope>
    <source>
        <strain evidence="1">FR3</strain>
    </source>
</reference>
<name>A0A1I9G295_BRUMA</name>
<evidence type="ECO:0000313" key="1">
    <source>
        <dbReference type="EMBL" id="CDP95734.1"/>
    </source>
</evidence>
<gene>
    <name evidence="1" type="primary">Bm13098</name>
    <name evidence="1" type="ORF">BM_Bm13098</name>
</gene>
<dbReference type="AlphaFoldDB" id="A0A1I9G295"/>
<proteinExistence type="predicted"/>
<sequence>MESVSWFKHAKQFKHCYKHVRKGQLVEICIKLLQQSSLLVLLI</sequence>
<organism evidence="1">
    <name type="scientific">Brugia malayi</name>
    <name type="common">Filarial nematode worm</name>
    <dbReference type="NCBI Taxonomy" id="6279"/>
    <lineage>
        <taxon>Eukaryota</taxon>
        <taxon>Metazoa</taxon>
        <taxon>Ecdysozoa</taxon>
        <taxon>Nematoda</taxon>
        <taxon>Chromadorea</taxon>
        <taxon>Rhabditida</taxon>
        <taxon>Spirurina</taxon>
        <taxon>Spiruromorpha</taxon>
        <taxon>Filarioidea</taxon>
        <taxon>Onchocercidae</taxon>
        <taxon>Brugia</taxon>
    </lineage>
</organism>
<reference evidence="1" key="1">
    <citation type="journal article" date="2007" name="Science">
        <title>Draft genome of the filarial nematode parasite Brugia malayi.</title>
        <authorList>
            <person name="Ghedin E."/>
            <person name="Wang S."/>
            <person name="Spiro D."/>
            <person name="Caler E."/>
            <person name="Zhao Q."/>
            <person name="Crabtree J."/>
            <person name="Allen J.E."/>
            <person name="Delcher A.L."/>
            <person name="Guiliano D.B."/>
            <person name="Miranda-Saavedra D."/>
            <person name="Angiuoli S.V."/>
            <person name="Creasy T."/>
            <person name="Amedeo P."/>
            <person name="Haas B."/>
            <person name="El-Sayed N.M."/>
            <person name="Wortman J.R."/>
            <person name="Feldblyum T."/>
            <person name="Tallon L."/>
            <person name="Schatz M."/>
            <person name="Shumway M."/>
            <person name="Koo H."/>
            <person name="Salzberg S.L."/>
            <person name="Schobel S."/>
            <person name="Pertea M."/>
            <person name="Pop M."/>
            <person name="White O."/>
            <person name="Barton G.J."/>
            <person name="Carlow C.K."/>
            <person name="Crawford M.J."/>
            <person name="Daub J."/>
            <person name="Dimmic M.W."/>
            <person name="Estes C.F."/>
            <person name="Foster J.M."/>
            <person name="Ganatra M."/>
            <person name="Gregory W.F."/>
            <person name="Johnson N.M."/>
            <person name="Jin J."/>
            <person name="Komuniecki R."/>
            <person name="Korf I."/>
            <person name="Kumar S."/>
            <person name="Laney S."/>
            <person name="Li B.W."/>
            <person name="Li W."/>
            <person name="Lindblom T.H."/>
            <person name="Lustigman S."/>
            <person name="Ma D."/>
            <person name="Maina C.V."/>
            <person name="Martin D.M."/>
            <person name="McCarter J.P."/>
            <person name="McReynolds L."/>
            <person name="Mitreva M."/>
            <person name="Nutman T.B."/>
            <person name="Parkinson J."/>
            <person name="Peregrin-Alvarez J.M."/>
            <person name="Poole C."/>
            <person name="Ren Q."/>
            <person name="Saunders L."/>
            <person name="Sluder A.E."/>
            <person name="Smith K."/>
            <person name="Stanke M."/>
            <person name="Unnasch T.R."/>
            <person name="Ware J."/>
            <person name="Wei A.D."/>
            <person name="Weil G."/>
            <person name="Williams D.J."/>
            <person name="Zhang Y."/>
            <person name="Williams S.A."/>
            <person name="Fraser-Liggett C."/>
            <person name="Slatko B."/>
            <person name="Blaxter M.L."/>
            <person name="Scott A.L."/>
        </authorList>
    </citation>
    <scope>NUCLEOTIDE SEQUENCE</scope>
    <source>
        <strain evidence="1">FR3</strain>
    </source>
</reference>
<protein>
    <submittedName>
        <fullName evidence="1">Bm13098</fullName>
    </submittedName>
</protein>